<dbReference type="AlphaFoldDB" id="A0A1H8QC98"/>
<proteinExistence type="predicted"/>
<feature type="compositionally biased region" description="Low complexity" evidence="1">
    <location>
        <begin position="126"/>
        <end position="136"/>
    </location>
</feature>
<dbReference type="EMBL" id="FOEF01000001">
    <property type="protein sequence ID" value="SEO51403.1"/>
    <property type="molecule type" value="Genomic_DNA"/>
</dbReference>
<evidence type="ECO:0000313" key="2">
    <source>
        <dbReference type="EMBL" id="SEO51403.1"/>
    </source>
</evidence>
<sequence length="150" mass="15735">MRLALPWFVHSTMDATAEFTPSSDCALDQVFDIVVAMRAPRQTTEVTRRLALSATEVAAMTALATALANDLPETENALQSGEIDIGVAAEIAALAGYLTPHQARLATDVMNPGTPEWRWLAPTSDPTPTIPATSAFPPAPPLPATPAASA</sequence>
<dbReference type="Proteomes" id="UP000198582">
    <property type="component" value="Unassembled WGS sequence"/>
</dbReference>
<protein>
    <submittedName>
        <fullName evidence="2">Uncharacterized protein</fullName>
    </submittedName>
</protein>
<organism evidence="2 3">
    <name type="scientific">Amycolatopsis saalfeldensis</name>
    <dbReference type="NCBI Taxonomy" id="394193"/>
    <lineage>
        <taxon>Bacteria</taxon>
        <taxon>Bacillati</taxon>
        <taxon>Actinomycetota</taxon>
        <taxon>Actinomycetes</taxon>
        <taxon>Pseudonocardiales</taxon>
        <taxon>Pseudonocardiaceae</taxon>
        <taxon>Amycolatopsis</taxon>
    </lineage>
</organism>
<accession>A0A1H8QC98</accession>
<reference evidence="2 3" key="1">
    <citation type="submission" date="2016-10" db="EMBL/GenBank/DDBJ databases">
        <authorList>
            <person name="de Groot N.N."/>
        </authorList>
    </citation>
    <scope>NUCLEOTIDE SEQUENCE [LARGE SCALE GENOMIC DNA]</scope>
    <source>
        <strain evidence="2 3">DSM 44993</strain>
    </source>
</reference>
<dbReference type="STRING" id="394193.SAMN04489732_101282"/>
<gene>
    <name evidence="2" type="ORF">SAMN04489732_101282</name>
</gene>
<feature type="region of interest" description="Disordered" evidence="1">
    <location>
        <begin position="121"/>
        <end position="150"/>
    </location>
</feature>
<name>A0A1H8QC98_9PSEU</name>
<keyword evidence="3" id="KW-1185">Reference proteome</keyword>
<evidence type="ECO:0000313" key="3">
    <source>
        <dbReference type="Proteomes" id="UP000198582"/>
    </source>
</evidence>
<evidence type="ECO:0000256" key="1">
    <source>
        <dbReference type="SAM" id="MobiDB-lite"/>
    </source>
</evidence>